<sequence>MDISSNCSSEADAIQEELVEMEDSDDAQSNEEKSISLAPGSPESSMDEGEKEDLLDLEPSSATDENILASARESGNFESEMQQSFNTVMSDEYKRESEEVELSLDGSNSTQMDTPLPKNICQFCKHPIKPLVSLQEQMTLAPEEIYCCESYQEFLHMVLLAEIEEAKLKMKSKVLEEGPDINNQKMKKEKGISGKDLKIKVKTRETNVPQRQHEASQQLHPQLGYHMARHMNTINYQLSSRRCLDAGWTVCVPELEKSTQEDVFVIEPRKCSLYRSNEVF</sequence>
<name>A0A0L8FHJ1_OCTBM</name>
<proteinExistence type="predicted"/>
<feature type="compositionally biased region" description="Acidic residues" evidence="1">
    <location>
        <begin position="45"/>
        <end position="56"/>
    </location>
</feature>
<dbReference type="AlphaFoldDB" id="A0A0L8FHJ1"/>
<feature type="compositionally biased region" description="Acidic residues" evidence="1">
    <location>
        <begin position="13"/>
        <end position="29"/>
    </location>
</feature>
<accession>A0A0L8FHJ1</accession>
<evidence type="ECO:0000256" key="1">
    <source>
        <dbReference type="SAM" id="MobiDB-lite"/>
    </source>
</evidence>
<evidence type="ECO:0000313" key="2">
    <source>
        <dbReference type="EMBL" id="KOF63138.1"/>
    </source>
</evidence>
<organism evidence="2">
    <name type="scientific">Octopus bimaculoides</name>
    <name type="common">California two-spotted octopus</name>
    <dbReference type="NCBI Taxonomy" id="37653"/>
    <lineage>
        <taxon>Eukaryota</taxon>
        <taxon>Metazoa</taxon>
        <taxon>Spiralia</taxon>
        <taxon>Lophotrochozoa</taxon>
        <taxon>Mollusca</taxon>
        <taxon>Cephalopoda</taxon>
        <taxon>Coleoidea</taxon>
        <taxon>Octopodiformes</taxon>
        <taxon>Octopoda</taxon>
        <taxon>Incirrata</taxon>
        <taxon>Octopodidae</taxon>
        <taxon>Octopus</taxon>
    </lineage>
</organism>
<reference evidence="2" key="1">
    <citation type="submission" date="2015-07" db="EMBL/GenBank/DDBJ databases">
        <title>MeaNS - Measles Nucleotide Surveillance Program.</title>
        <authorList>
            <person name="Tran T."/>
            <person name="Druce J."/>
        </authorList>
    </citation>
    <scope>NUCLEOTIDE SEQUENCE</scope>
    <source>
        <strain evidence="2">UCB-OBI-ISO-001</strain>
        <tissue evidence="2">Gonad</tissue>
    </source>
</reference>
<dbReference type="OrthoDB" id="527209at2759"/>
<protein>
    <submittedName>
        <fullName evidence="2">Uncharacterized protein</fullName>
    </submittedName>
</protein>
<gene>
    <name evidence="2" type="ORF">OCBIM_22020224mg</name>
</gene>
<dbReference type="EMBL" id="KQ431541">
    <property type="protein sequence ID" value="KOF63138.1"/>
    <property type="molecule type" value="Genomic_DNA"/>
</dbReference>
<feature type="region of interest" description="Disordered" evidence="1">
    <location>
        <begin position="1"/>
        <end position="62"/>
    </location>
</feature>